<dbReference type="EMBL" id="BAAAFE010000002">
    <property type="protein sequence ID" value="GAA0861042.1"/>
    <property type="molecule type" value="Genomic_DNA"/>
</dbReference>
<gene>
    <name evidence="1" type="ORF">GCM10009115_02090</name>
</gene>
<proteinExistence type="predicted"/>
<organism evidence="1 2">
    <name type="scientific">Sphingopyxis soli</name>
    <dbReference type="NCBI Taxonomy" id="592051"/>
    <lineage>
        <taxon>Bacteria</taxon>
        <taxon>Pseudomonadati</taxon>
        <taxon>Pseudomonadota</taxon>
        <taxon>Alphaproteobacteria</taxon>
        <taxon>Sphingomonadales</taxon>
        <taxon>Sphingomonadaceae</taxon>
        <taxon>Sphingopyxis</taxon>
    </lineage>
</organism>
<evidence type="ECO:0000313" key="2">
    <source>
        <dbReference type="Proteomes" id="UP001500738"/>
    </source>
</evidence>
<sequence>MMIGPKPDSSPAVQTESCQQFLLGLFDLHDHGELAGFSPELLARLDEVRLLFVDEFERRFPGYGTGRAVWR</sequence>
<reference evidence="1 2" key="1">
    <citation type="journal article" date="2019" name="Int. J. Syst. Evol. Microbiol.">
        <title>The Global Catalogue of Microorganisms (GCM) 10K type strain sequencing project: providing services to taxonomists for standard genome sequencing and annotation.</title>
        <authorList>
            <consortium name="The Broad Institute Genomics Platform"/>
            <consortium name="The Broad Institute Genome Sequencing Center for Infectious Disease"/>
            <person name="Wu L."/>
            <person name="Ma J."/>
        </authorList>
    </citation>
    <scope>NUCLEOTIDE SEQUENCE [LARGE SCALE GENOMIC DNA]</scope>
    <source>
        <strain evidence="1 2">JCM 15910</strain>
    </source>
</reference>
<comment type="caution">
    <text evidence="1">The sequence shown here is derived from an EMBL/GenBank/DDBJ whole genome shotgun (WGS) entry which is preliminary data.</text>
</comment>
<name>A0ABN1LWK1_9SPHN</name>
<accession>A0ABN1LWK1</accession>
<dbReference type="Proteomes" id="UP001500738">
    <property type="component" value="Unassembled WGS sequence"/>
</dbReference>
<evidence type="ECO:0000313" key="1">
    <source>
        <dbReference type="EMBL" id="GAA0861042.1"/>
    </source>
</evidence>
<keyword evidence="2" id="KW-1185">Reference proteome</keyword>
<protein>
    <submittedName>
        <fullName evidence="1">Uncharacterized protein</fullName>
    </submittedName>
</protein>